<evidence type="ECO:0000313" key="2">
    <source>
        <dbReference type="Proteomes" id="UP000565723"/>
    </source>
</evidence>
<dbReference type="SUPFAM" id="SSF52096">
    <property type="entry name" value="ClpP/crotonase"/>
    <property type="match status" value="2"/>
</dbReference>
<reference evidence="1 2" key="1">
    <citation type="journal article" date="2020" name="Proc. Natl. Acad. Sci. U.S.A.">
        <title>Ecological drivers of bacterial community assembly in synthetic phycospheres.</title>
        <authorList>
            <person name="Fu H."/>
            <person name="Uchimiya M."/>
            <person name="Gore J."/>
            <person name="Moran M.A."/>
        </authorList>
    </citation>
    <scope>NUCLEOTIDE SEQUENCE [LARGE SCALE GENOMIC DNA]</scope>
    <source>
        <strain evidence="1">HF-Din03</strain>
    </source>
</reference>
<dbReference type="GO" id="GO:0016829">
    <property type="term" value="F:lyase activity"/>
    <property type="evidence" value="ECO:0007669"/>
    <property type="project" value="UniProtKB-KW"/>
</dbReference>
<dbReference type="EMBL" id="JABXIY010000034">
    <property type="protein sequence ID" value="NVK97902.1"/>
    <property type="molecule type" value="Genomic_DNA"/>
</dbReference>
<name>A0A850LK33_9RHOB</name>
<dbReference type="InterPro" id="IPR017633">
    <property type="entry name" value="Benz-CoA_dihydrodiol_lyase"/>
</dbReference>
<dbReference type="PANTHER" id="PTHR11941:SF54">
    <property type="entry name" value="ENOYL-COA HYDRATASE, MITOCHONDRIAL"/>
    <property type="match status" value="1"/>
</dbReference>
<dbReference type="GO" id="GO:0006635">
    <property type="term" value="P:fatty acid beta-oxidation"/>
    <property type="evidence" value="ECO:0007669"/>
    <property type="project" value="TreeGrafter"/>
</dbReference>
<dbReference type="NCBIfam" id="TIGR03222">
    <property type="entry name" value="benzo_boxC"/>
    <property type="match status" value="1"/>
</dbReference>
<gene>
    <name evidence="1" type="ORF">HW564_13300</name>
</gene>
<organism evidence="1 2">
    <name type="scientific">Ruegeria pomeroyi</name>
    <dbReference type="NCBI Taxonomy" id="89184"/>
    <lineage>
        <taxon>Bacteria</taxon>
        <taxon>Pseudomonadati</taxon>
        <taxon>Pseudomonadota</taxon>
        <taxon>Alphaproteobacteria</taxon>
        <taxon>Rhodobacterales</taxon>
        <taxon>Roseobacteraceae</taxon>
        <taxon>Ruegeria</taxon>
    </lineage>
</organism>
<dbReference type="PANTHER" id="PTHR11941">
    <property type="entry name" value="ENOYL-COA HYDRATASE-RELATED"/>
    <property type="match status" value="1"/>
</dbReference>
<dbReference type="InterPro" id="IPR001753">
    <property type="entry name" value="Enoyl-CoA_hydra/iso"/>
</dbReference>
<keyword evidence="1" id="KW-0456">Lyase</keyword>
<accession>A0A850LK33</accession>
<evidence type="ECO:0000313" key="1">
    <source>
        <dbReference type="EMBL" id="NVK97902.1"/>
    </source>
</evidence>
<dbReference type="Proteomes" id="UP000565723">
    <property type="component" value="Unassembled WGS sequence"/>
</dbReference>
<dbReference type="Pfam" id="PF00378">
    <property type="entry name" value="ECH_1"/>
    <property type="match status" value="1"/>
</dbReference>
<dbReference type="InterPro" id="IPR029045">
    <property type="entry name" value="ClpP/crotonase-like_dom_sf"/>
</dbReference>
<protein>
    <submittedName>
        <fullName evidence="1">Benzoyl-CoA-dihydrodiol lyase</fullName>
    </submittedName>
</protein>
<dbReference type="CDD" id="cd06558">
    <property type="entry name" value="crotonase-like"/>
    <property type="match status" value="1"/>
</dbReference>
<dbReference type="Gene3D" id="3.90.226.10">
    <property type="entry name" value="2-enoyl-CoA Hydratase, Chain A, domain 1"/>
    <property type="match status" value="2"/>
</dbReference>
<sequence length="553" mass="61143">MTQRIDFQTDPSRYRHWRVAYDGEIANLYMDVDEQGGLFPGYELKLNSYDLGVDIELADIVQRMRFEHPEVKVVVMQSGKDRVFCAGANIRMLGGASHAHKVNFCKFTNETRNTYEAAEADSGQKYIAAVKGACAGGGYELALACNYIMLTNDSSSSVALPEVPLLAVLPGTGGLTRVTDKRKVRRDLADVFCSVEEGVRGQRAVDWRLVDEIAPNSKFDEVVQERAREFASASVKPSGLTGIALTPLDRRFAEDGSVTYSTVEVVVEREAGRATLTISGPTDAAPDTVDALQAQGAEAWILRAARELDDAILHLRLNERRIGTLVIQTQGDGAAVAAHEALLLENRDHWLANEILQHWKRVLKRVDMTSRSLVAIVEHGSCFAGPLAELLWAVDRSYMMLEEFEGDNRPLAAITLSPGNFGTYPMGNDLSRLATRFLGTPEAVEAARARIGEALEAEEAEKLGLVTYVLDDIDWEDEVRVFLEERASFSPDAMTGMEANLRFAGPETMETRIFGRLTAWQNWIFQRPNAVGPDGALQRYGTGVRGDYDMERV</sequence>
<dbReference type="OMA" id="RDHADIF"/>
<comment type="caution">
    <text evidence="1">The sequence shown here is derived from an EMBL/GenBank/DDBJ whole genome shotgun (WGS) entry which is preliminary data.</text>
</comment>
<dbReference type="RefSeq" id="WP_011049378.1">
    <property type="nucleotide sequence ID" value="NZ_CP076685.1"/>
</dbReference>
<dbReference type="AlphaFoldDB" id="A0A850LK33"/>
<proteinExistence type="predicted"/>